<feature type="domain" description="Flagellin C-terminal" evidence="1">
    <location>
        <begin position="323"/>
        <end position="406"/>
    </location>
</feature>
<gene>
    <name evidence="2" type="ORF">FAA97_13460</name>
</gene>
<dbReference type="OrthoDB" id="8328560at2"/>
<dbReference type="Pfam" id="PF00700">
    <property type="entry name" value="Flagellin_C"/>
    <property type="match status" value="1"/>
</dbReference>
<organism evidence="2 3">
    <name type="scientific">Peteryoungia ipomoeae</name>
    <dbReference type="NCBI Taxonomy" id="1210932"/>
    <lineage>
        <taxon>Bacteria</taxon>
        <taxon>Pseudomonadati</taxon>
        <taxon>Pseudomonadota</taxon>
        <taxon>Alphaproteobacteria</taxon>
        <taxon>Hyphomicrobiales</taxon>
        <taxon>Rhizobiaceae</taxon>
        <taxon>Peteryoungia</taxon>
    </lineage>
</organism>
<comment type="caution">
    <text evidence="2">The sequence shown here is derived from an EMBL/GenBank/DDBJ whole genome shotgun (WGS) entry which is preliminary data.</text>
</comment>
<dbReference type="InterPro" id="IPR046358">
    <property type="entry name" value="Flagellin_C"/>
</dbReference>
<evidence type="ECO:0000313" key="2">
    <source>
        <dbReference type="EMBL" id="THV22544.1"/>
    </source>
</evidence>
<proteinExistence type="predicted"/>
<evidence type="ECO:0000259" key="1">
    <source>
        <dbReference type="Pfam" id="PF00700"/>
    </source>
</evidence>
<protein>
    <recommendedName>
        <fullName evidence="1">Flagellin C-terminal domain-containing protein</fullName>
    </recommendedName>
</protein>
<keyword evidence="3" id="KW-1185">Reference proteome</keyword>
<dbReference type="EMBL" id="STGV01000004">
    <property type="protein sequence ID" value="THV22544.1"/>
    <property type="molecule type" value="Genomic_DNA"/>
</dbReference>
<accession>A0A4S8P452</accession>
<dbReference type="Gene3D" id="1.20.1330.10">
    <property type="entry name" value="f41 fragment of flagellin, N-terminal domain"/>
    <property type="match status" value="1"/>
</dbReference>
<sequence length="407" mass="43255">MSSFARAEDGSVSVKKTDVTLASISLFNSTGDGLLQKGKPTDYGGMLPYPPQGSSSGYQFFTVPPSTTAWPAGAEITFDLLVDGPNPDAGTPYPVTIDQATVIAALGTDTITDGADMSNVLKQAIGSLIPVSVSGWGPSTSYPFGHFSVTSDDTVNGLYSSVKVANLVSTLPGAEDFGLGTPSSYNNRYTSAYLSFTEAFVLDNNHEFAFSVRVNNGSVQNYSVTEEDVNAVLGNSNGVVSSAEEYAAVLQHVMASSGLQISTGSYYDETKYIRFSPDPLIYPEQGSNSQIVFSNVDGNEVLFDLADVDVTDPTIDLDSYLMGVEKMLKKTTLAASKLGALQARIAQQAEFTIKLMASIDQGIGRLVDANMSEESTRLKALQTQEQLAIQSLSIANTGADSIMQLFR</sequence>
<dbReference type="SUPFAM" id="SSF64518">
    <property type="entry name" value="Phase 1 flagellin"/>
    <property type="match status" value="1"/>
</dbReference>
<name>A0A4S8P452_9HYPH</name>
<reference evidence="2 3" key="1">
    <citation type="submission" date="2019-04" db="EMBL/GenBank/DDBJ databases">
        <title>Genome sequence of strain shin9-1.</title>
        <authorList>
            <person name="Gao J."/>
            <person name="Sun J."/>
        </authorList>
    </citation>
    <scope>NUCLEOTIDE SEQUENCE [LARGE SCALE GENOMIC DNA]</scope>
    <source>
        <strain evidence="3">shin9-1</strain>
    </source>
</reference>
<evidence type="ECO:0000313" key="3">
    <source>
        <dbReference type="Proteomes" id="UP000308828"/>
    </source>
</evidence>
<dbReference type="AlphaFoldDB" id="A0A4S8P452"/>
<dbReference type="Proteomes" id="UP000308828">
    <property type="component" value="Unassembled WGS sequence"/>
</dbReference>